<sequence>MSSSQSGGALARLHGRRGREHDGQREVYRRPSRASGESDKRDDVSSAHAAAATSLPSVPSQNRNASKGDGQDHGSLHLPLSPSPPENQDIHWNSSPSSSASSSFPFSSSASLEGSSPLFASLVCSAESPRDGGAPLGVDFSAKFEGEGAGFASRLPLAWLTPLAASRRHLERRPQLDIPLAPISPQREDRPSFTERTPSFERMLLNSQDLSSAASQPSALPLFSQSQRVWPSQPRRPRAFTSFSFPRLCRGGCAALQRAVRCTYTWCVTPALLVVAVLLRLVFLLGLRLAAFLRLLLVAAKRLLCRPGKARQVFEALEVWILAALVGLFTGYSAFYIHHASTFVSDLRHGFCRSFFWLDRQQCCGSAFTVDFAANTCIPPAPPSLQASSLRPADIDNAPVLQRASLPSLSSPAVSSSPDPAVGETEKSGKDAGESELSTLPLFPPTWLSWSAVVFGPSYEPAQENLKIPHPFLSPPSPSPSPSPPSPSPPSPSPPSPSPPLSPSLSPSSSSSAPVHAPESTQGPSGGAPAERNGTKDGSSSSDGADSKLLSGSAEKEPATNGVDLGVSRRPALVATKDRERTTADSPSLSLPALPSPRSSQDSQGDLSSSSPPPASSSSGESQVDPSESSLKPPDSSLSPLSSASTPSSASPIPPLSSSASSLPTSPTSVSPPSLPPSPSASSPPSPSSSPPPPAPPSSFPPPPSPPVPSSSSSPSSPPSSPPPPSPPSSPPPPSPPSSPPPPSPPSSPPPPSPPSSSPPPSPPVPSPPSSSSPSSPPSSSPSSSSAPPSPPSSSPPPSPPVPSPPSSSPPSSPPSSSPSSSSAPPSPPSSSPFSPSSPPPPSSPPSASASSHASSSAGSMASALAGRERKESEAKREMHDMSSGPSRHDGAGGGDSVVRESVHSPSSGVVAIESLPSAPLSSPAPAPAPPSASSWSAPLSSVSPIVSARRLSKIPPPLDPQPGQPPSFPAFPSSPFSSASGPSSHESVSSSFRATVSAAGARVRNATRLFLDFLFFALVTVGAVAAAAWLVCALAPKAAGSGIAEVKVLLNGFRSLPHVLSASVLIVKIFGLSLAVGSGLVLGKEGPMVHVACCWAHLLLRIFSPSTNAPPRRKSRFATLPLTALHKGPDASHAHSAFLPPSASTAPSPSPPESPPDSPPESPASSSFFSGGWGVDRSRFRGHLEKSREESVGKPLLAAASAAGMSCAFGSPIAGVLFAFEEMGASDLPGSALWLCCCSCVSASILLEILNAQTAPKDSKSSAGFAFSPFGHGAAHSLWMRDSVDFFHTFEVVELLPFALLGLIGGVLGPVFIWLALRAGQLRKKKLRTEKTRNQEPTRGRTDSRADSEERETAGKERGERETESDEGAEGEGRTFSADREERSFWGEVREKMRDQGPIVDCVLVAACTAFVNFLFPMVGASSSDLLENLFSRCTTTASAHAVDRFGMCASARPPFTPTALASPAPFPSLPVASPSFSFSPPGANPAQPAAFARGSAYRLDSAVLGELFLLLVLKFSLAVATFGLALPAGIFVPALIIGSAYGRLMGLLVLKLNLAYAFMSVNPSPSSYALVGAVSFLCGITRMNLSLVLLMMEISSQAAGSPNSSAFGLPFLLALGIAKGVSSALCSYSLYDGLIVCKNYPYMFHTQEVSFANLRAEDVMERDVVSVAVQERRTLGDLLHLVSKHSFEGFPVILDSETRVVLGYLSMHRLREALEELLRCQHPFIHAHTFVSFSGFSLSSAGTERNARGRRGVFLVYRHRNGHRVHALILPSTGEAERRDKDGSDEDRPQRGKENEARDLPALLLGEAETPETERHLGRAAWFPSVSPVSLSAGTTHAELLPLSAATSRSWDTPTQTPASPAVSLRDGGCVLPSKAAEEGERAVSEGELTREAEANPRANGRPRDAERQERKGHVFCRLPSGGIVGQQLGSRRGREERTHNLHAERKEDIEDVHLDMSGLVDETQPLQLPPETPLIDVYGTFKQLKCSMCLLTRHGRLHGMITKGTFMPYMKFKHFQAD</sequence>
<reference evidence="12" key="1">
    <citation type="journal article" date="2015" name="PLoS ONE">
        <title>Comprehensive Evaluation of Toxoplasma gondii VEG and Neospora caninum LIV Genomes with Tachyzoite Stage Transcriptome and Proteome Defines Novel Transcript Features.</title>
        <authorList>
            <person name="Ramaprasad A."/>
            <person name="Mourier T."/>
            <person name="Naeem R."/>
            <person name="Malas T.B."/>
            <person name="Moussa E."/>
            <person name="Panigrahi A."/>
            <person name="Vermont S.J."/>
            <person name="Otto T.D."/>
            <person name="Wastling J."/>
            <person name="Pain A."/>
        </authorList>
    </citation>
    <scope>NUCLEOTIDE SEQUENCE</scope>
    <source>
        <strain evidence="12">Liverpool</strain>
    </source>
</reference>
<gene>
    <name evidence="12" type="ORF">BN1204_039780</name>
</gene>
<comment type="subcellular location">
    <subcellularLocation>
        <location evidence="1 9">Membrane</location>
        <topology evidence="1 9">Multi-pass membrane protein</topology>
    </subcellularLocation>
</comment>
<dbReference type="SUPFAM" id="SSF54631">
    <property type="entry name" value="CBS-domain pair"/>
    <property type="match status" value="1"/>
</dbReference>
<feature type="compositionally biased region" description="Low complexity" evidence="10">
    <location>
        <begin position="586"/>
        <end position="610"/>
    </location>
</feature>
<feature type="transmembrane region" description="Helical" evidence="9">
    <location>
        <begin position="1088"/>
        <end position="1105"/>
    </location>
</feature>
<feature type="transmembrane region" description="Helical" evidence="9">
    <location>
        <begin position="1263"/>
        <end position="1281"/>
    </location>
</feature>
<dbReference type="Pfam" id="PF00654">
    <property type="entry name" value="Voltage_CLC"/>
    <property type="match status" value="3"/>
</dbReference>
<feature type="transmembrane region" description="Helical" evidence="9">
    <location>
        <begin position="1509"/>
        <end position="1534"/>
    </location>
</feature>
<feature type="region of interest" description="Disordered" evidence="10">
    <location>
        <begin position="465"/>
        <end position="939"/>
    </location>
</feature>
<feature type="compositionally biased region" description="Low complexity" evidence="10">
    <location>
        <begin position="407"/>
        <end position="422"/>
    </location>
</feature>
<evidence type="ECO:0000256" key="7">
    <source>
        <dbReference type="ARBA" id="ARBA00023214"/>
    </source>
</evidence>
<feature type="compositionally biased region" description="Basic and acidic residues" evidence="10">
    <location>
        <begin position="1330"/>
        <end position="1363"/>
    </location>
</feature>
<proteinExistence type="inferred from homology"/>
<feature type="transmembrane region" description="Helical" evidence="9">
    <location>
        <begin position="317"/>
        <end position="337"/>
    </location>
</feature>
<dbReference type="Pfam" id="PF00571">
    <property type="entry name" value="CBS"/>
    <property type="match status" value="1"/>
</dbReference>
<evidence type="ECO:0000259" key="11">
    <source>
        <dbReference type="PROSITE" id="PS51371"/>
    </source>
</evidence>
<dbReference type="InterPro" id="IPR014743">
    <property type="entry name" value="Cl-channel_core"/>
</dbReference>
<evidence type="ECO:0000256" key="8">
    <source>
        <dbReference type="PROSITE-ProRule" id="PRU00703"/>
    </source>
</evidence>
<name>A0A0F7UI07_NEOCL</name>
<dbReference type="GO" id="GO:0005247">
    <property type="term" value="F:voltage-gated chloride channel activity"/>
    <property type="evidence" value="ECO:0007669"/>
    <property type="project" value="TreeGrafter"/>
</dbReference>
<feature type="transmembrane region" description="Helical" evidence="9">
    <location>
        <begin position="1233"/>
        <end position="1251"/>
    </location>
</feature>
<feature type="compositionally biased region" description="Basic and acidic residues" evidence="10">
    <location>
        <begin position="1878"/>
        <end position="1897"/>
    </location>
</feature>
<evidence type="ECO:0000256" key="2">
    <source>
        <dbReference type="ARBA" id="ARBA00022448"/>
    </source>
</evidence>
<feature type="compositionally biased region" description="Pro residues" evidence="10">
    <location>
        <begin position="825"/>
        <end position="845"/>
    </location>
</feature>
<feature type="region of interest" description="Disordered" evidence="10">
    <location>
        <begin position="1769"/>
        <end position="1805"/>
    </location>
</feature>
<keyword evidence="6 9" id="KW-0472">Membrane</keyword>
<dbReference type="Gene3D" id="1.10.3080.10">
    <property type="entry name" value="Clc chloride channel"/>
    <property type="match status" value="2"/>
</dbReference>
<dbReference type="EMBL" id="LN714484">
    <property type="protein sequence ID" value="CEL68205.1"/>
    <property type="molecule type" value="Genomic_DNA"/>
</dbReference>
<feature type="transmembrane region" description="Helical" evidence="9">
    <location>
        <begin position="271"/>
        <end position="297"/>
    </location>
</feature>
<feature type="compositionally biased region" description="Low complexity" evidence="10">
    <location>
        <begin position="536"/>
        <end position="553"/>
    </location>
</feature>
<feature type="compositionally biased region" description="Polar residues" evidence="10">
    <location>
        <begin position="54"/>
        <end position="65"/>
    </location>
</feature>
<feature type="compositionally biased region" description="Basic and acidic residues" evidence="10">
    <location>
        <begin position="867"/>
        <end position="891"/>
    </location>
</feature>
<evidence type="ECO:0000256" key="4">
    <source>
        <dbReference type="ARBA" id="ARBA00022989"/>
    </source>
</evidence>
<evidence type="ECO:0000256" key="1">
    <source>
        <dbReference type="ARBA" id="ARBA00004141"/>
    </source>
</evidence>
<keyword evidence="3 9" id="KW-0812">Transmembrane</keyword>
<evidence type="ECO:0000256" key="9">
    <source>
        <dbReference type="RuleBase" id="RU361221"/>
    </source>
</evidence>
<evidence type="ECO:0000256" key="6">
    <source>
        <dbReference type="ARBA" id="ARBA00023136"/>
    </source>
</evidence>
<feature type="compositionally biased region" description="Low complexity" evidence="10">
    <location>
        <begin position="1137"/>
        <end position="1148"/>
    </location>
</feature>
<comment type="similarity">
    <text evidence="9">Belongs to the chloride channel (TC 2.A.49) family.</text>
</comment>
<feature type="transmembrane region" description="Helical" evidence="9">
    <location>
        <begin position="1057"/>
        <end position="1082"/>
    </location>
</feature>
<evidence type="ECO:0000256" key="3">
    <source>
        <dbReference type="ARBA" id="ARBA00022692"/>
    </source>
</evidence>
<dbReference type="InterPro" id="IPR000644">
    <property type="entry name" value="CBS_dom"/>
</dbReference>
<feature type="compositionally biased region" description="Basic and acidic residues" evidence="10">
    <location>
        <begin position="19"/>
        <end position="29"/>
    </location>
</feature>
<dbReference type="SUPFAM" id="SSF81340">
    <property type="entry name" value="Clc chloride channel"/>
    <property type="match status" value="3"/>
</dbReference>
<feature type="region of interest" description="Disordered" evidence="10">
    <location>
        <begin position="1129"/>
        <end position="1171"/>
    </location>
</feature>
<dbReference type="Gene3D" id="3.10.580.20">
    <property type="match status" value="1"/>
</dbReference>
<dbReference type="PANTHER" id="PTHR45711:SF6">
    <property type="entry name" value="CHLORIDE CHANNEL PROTEIN"/>
    <property type="match status" value="1"/>
</dbReference>
<evidence type="ECO:0000256" key="10">
    <source>
        <dbReference type="SAM" id="MobiDB-lite"/>
    </source>
</evidence>
<organism evidence="12">
    <name type="scientific">Neospora caninum (strain Liverpool)</name>
    <dbReference type="NCBI Taxonomy" id="572307"/>
    <lineage>
        <taxon>Eukaryota</taxon>
        <taxon>Sar</taxon>
        <taxon>Alveolata</taxon>
        <taxon>Apicomplexa</taxon>
        <taxon>Conoidasida</taxon>
        <taxon>Coccidia</taxon>
        <taxon>Eucoccidiorida</taxon>
        <taxon>Eimeriorina</taxon>
        <taxon>Sarcocystidae</taxon>
        <taxon>Neospora</taxon>
    </lineage>
</organism>
<dbReference type="PANTHER" id="PTHR45711">
    <property type="entry name" value="CHLORIDE CHANNEL PROTEIN"/>
    <property type="match status" value="1"/>
</dbReference>
<protein>
    <recommendedName>
        <fullName evidence="9">Chloride channel protein</fullName>
    </recommendedName>
</protein>
<keyword evidence="8" id="KW-0129">CBS domain</keyword>
<feature type="transmembrane region" description="Helical" evidence="9">
    <location>
        <begin position="1296"/>
        <end position="1318"/>
    </location>
</feature>
<dbReference type="GO" id="GO:0005794">
    <property type="term" value="C:Golgi apparatus"/>
    <property type="evidence" value="ECO:0007669"/>
    <property type="project" value="TreeGrafter"/>
</dbReference>
<evidence type="ECO:0000313" key="12">
    <source>
        <dbReference type="EMBL" id="CEL68205.1"/>
    </source>
</evidence>
<accession>A0A0F7UI07</accession>
<feature type="compositionally biased region" description="Pro residues" evidence="10">
    <location>
        <begin position="716"/>
        <end position="780"/>
    </location>
</feature>
<dbReference type="InterPro" id="IPR001807">
    <property type="entry name" value="ClC"/>
</dbReference>
<dbReference type="InterPro" id="IPR046342">
    <property type="entry name" value="CBS_dom_sf"/>
</dbReference>
<feature type="transmembrane region" description="Helical" evidence="9">
    <location>
        <begin position="1197"/>
        <end position="1221"/>
    </location>
</feature>
<evidence type="ECO:0000256" key="5">
    <source>
        <dbReference type="ARBA" id="ARBA00023065"/>
    </source>
</evidence>
<feature type="compositionally biased region" description="Low complexity" evidence="10">
    <location>
        <begin position="94"/>
        <end position="107"/>
    </location>
</feature>
<keyword evidence="7 9" id="KW-0868">Chloride</keyword>
<feature type="compositionally biased region" description="Basic and acidic residues" evidence="10">
    <location>
        <begin position="1777"/>
        <end position="1801"/>
    </location>
</feature>
<feature type="region of interest" description="Disordered" evidence="10">
    <location>
        <begin position="407"/>
        <end position="438"/>
    </location>
</feature>
<feature type="transmembrane region" description="Helical" evidence="9">
    <location>
        <begin position="1014"/>
        <end position="1036"/>
    </location>
</feature>
<feature type="compositionally biased region" description="Pro residues" evidence="10">
    <location>
        <begin position="472"/>
        <end position="502"/>
    </location>
</feature>
<feature type="domain" description="CBS" evidence="11">
    <location>
        <begin position="1662"/>
        <end position="1726"/>
    </location>
</feature>
<keyword evidence="5 9" id="KW-0406">Ion transport</keyword>
<dbReference type="GO" id="GO:0005886">
    <property type="term" value="C:plasma membrane"/>
    <property type="evidence" value="ECO:0007669"/>
    <property type="project" value="TreeGrafter"/>
</dbReference>
<feature type="transmembrane region" description="Helical" evidence="9">
    <location>
        <begin position="1400"/>
        <end position="1420"/>
    </location>
</feature>
<keyword evidence="2 9" id="KW-0813">Transport</keyword>
<feature type="region of interest" description="Disordered" evidence="10">
    <location>
        <begin position="1329"/>
        <end position="1378"/>
    </location>
</feature>
<keyword evidence="4 9" id="KW-1133">Transmembrane helix</keyword>
<feature type="compositionally biased region" description="Low complexity" evidence="10">
    <location>
        <begin position="503"/>
        <end position="512"/>
    </location>
</feature>
<feature type="compositionally biased region" description="Pro residues" evidence="10">
    <location>
        <begin position="1149"/>
        <end position="1163"/>
    </location>
</feature>
<feature type="region of interest" description="Disordered" evidence="10">
    <location>
        <begin position="1"/>
        <end position="107"/>
    </location>
</feature>
<feature type="region of interest" description="Disordered" evidence="10">
    <location>
        <begin position="953"/>
        <end position="983"/>
    </location>
</feature>
<feature type="compositionally biased region" description="Basic and acidic residues" evidence="10">
    <location>
        <begin position="36"/>
        <end position="45"/>
    </location>
</feature>
<dbReference type="PROSITE" id="PS51371">
    <property type="entry name" value="CBS"/>
    <property type="match status" value="1"/>
</dbReference>
<feature type="compositionally biased region" description="Pro residues" evidence="10">
    <location>
        <begin position="788"/>
        <end position="817"/>
    </location>
</feature>
<feature type="compositionally biased region" description="Low complexity" evidence="10">
    <location>
        <begin position="626"/>
        <end position="672"/>
    </location>
</feature>
<feature type="compositionally biased region" description="Polar residues" evidence="10">
    <location>
        <begin position="1849"/>
        <end position="1861"/>
    </location>
</feature>
<dbReference type="PRINTS" id="PR00762">
    <property type="entry name" value="CLCHANNEL"/>
</dbReference>
<feature type="compositionally biased region" description="Basic and acidic residues" evidence="10">
    <location>
        <begin position="424"/>
        <end position="433"/>
    </location>
</feature>
<feature type="compositionally biased region" description="Low complexity" evidence="10">
    <location>
        <begin position="971"/>
        <end position="983"/>
    </location>
</feature>
<feature type="compositionally biased region" description="Pro residues" evidence="10">
    <location>
        <begin position="955"/>
        <end position="970"/>
    </location>
</feature>
<feature type="compositionally biased region" description="Pro residues" evidence="10">
    <location>
        <begin position="673"/>
        <end position="709"/>
    </location>
</feature>
<feature type="compositionally biased region" description="Low complexity" evidence="10">
    <location>
        <begin position="846"/>
        <end position="857"/>
    </location>
</feature>
<dbReference type="GO" id="GO:0005769">
    <property type="term" value="C:early endosome"/>
    <property type="evidence" value="ECO:0007669"/>
    <property type="project" value="TreeGrafter"/>
</dbReference>
<feature type="region of interest" description="Disordered" evidence="10">
    <location>
        <begin position="1849"/>
        <end position="1912"/>
    </location>
</feature>